<evidence type="ECO:0000313" key="1">
    <source>
        <dbReference type="EMBL" id="GAI82989.1"/>
    </source>
</evidence>
<comment type="caution">
    <text evidence="1">The sequence shown here is derived from an EMBL/GenBank/DDBJ whole genome shotgun (WGS) entry which is preliminary data.</text>
</comment>
<feature type="non-terminal residue" evidence="1">
    <location>
        <position position="1"/>
    </location>
</feature>
<feature type="non-terminal residue" evidence="1">
    <location>
        <position position="258"/>
    </location>
</feature>
<sequence length="258" mass="29979">FVYLNIASITAYCGQETSDSEDISGQWQMRHLEEIIFRNPRNGAEVYIDDIQAFNIYNEEKEVSPFARAYLRTSSLNRGTEGIWVPEYVNSLGFLDFSLISNDDTTMATEQAAFIVECDKEADVVVHVTSTHPFLLYQGQVIMEHGLWISPNEPIDYYFTLHVFEGVNRFLIRTFHKQNGLFPWLIRVDFLTQTSVRMISSTFEARDESKVFDNSYEYSISDWLVSDRPVSFGDLDYVRYDKDPFVELDEHTGHYFAT</sequence>
<reference evidence="1" key="1">
    <citation type="journal article" date="2014" name="Front. Microbiol.">
        <title>High frequency of phylogenetically diverse reductive dehalogenase-homologous genes in deep subseafloor sedimentary metagenomes.</title>
        <authorList>
            <person name="Kawai M."/>
            <person name="Futagami T."/>
            <person name="Toyoda A."/>
            <person name="Takaki Y."/>
            <person name="Nishi S."/>
            <person name="Hori S."/>
            <person name="Arai W."/>
            <person name="Tsubouchi T."/>
            <person name="Morono Y."/>
            <person name="Uchiyama I."/>
            <person name="Ito T."/>
            <person name="Fujiyama A."/>
            <person name="Inagaki F."/>
            <person name="Takami H."/>
        </authorList>
    </citation>
    <scope>NUCLEOTIDE SEQUENCE</scope>
    <source>
        <strain evidence="1">Expedition CK06-06</strain>
    </source>
</reference>
<gene>
    <name evidence="1" type="ORF">S12H4_21396</name>
</gene>
<accession>X1TSK8</accession>
<name>X1TSK8_9ZZZZ</name>
<protein>
    <submittedName>
        <fullName evidence="1">Uncharacterized protein</fullName>
    </submittedName>
</protein>
<dbReference type="EMBL" id="BARW01010998">
    <property type="protein sequence ID" value="GAI82989.1"/>
    <property type="molecule type" value="Genomic_DNA"/>
</dbReference>
<organism evidence="1">
    <name type="scientific">marine sediment metagenome</name>
    <dbReference type="NCBI Taxonomy" id="412755"/>
    <lineage>
        <taxon>unclassified sequences</taxon>
        <taxon>metagenomes</taxon>
        <taxon>ecological metagenomes</taxon>
    </lineage>
</organism>
<dbReference type="AlphaFoldDB" id="X1TSK8"/>
<proteinExistence type="predicted"/>